<dbReference type="EMBL" id="QJJS01000015">
    <property type="protein sequence ID" value="PXW94137.1"/>
    <property type="molecule type" value="Genomic_DNA"/>
</dbReference>
<dbReference type="OrthoDB" id="9766710at2"/>
<feature type="chain" id="PRO_5016319593" evidence="1">
    <location>
        <begin position="32"/>
        <end position="604"/>
    </location>
</feature>
<dbReference type="InterPro" id="IPR011990">
    <property type="entry name" value="TPR-like_helical_dom_sf"/>
</dbReference>
<reference evidence="2 3" key="1">
    <citation type="submission" date="2018-05" db="EMBL/GenBank/DDBJ databases">
        <title>Genomic Encyclopedia of Type Strains, Phase IV (KMG-IV): sequencing the most valuable type-strain genomes for metagenomic binning, comparative biology and taxonomic classification.</title>
        <authorList>
            <person name="Goeker M."/>
        </authorList>
    </citation>
    <scope>NUCLEOTIDE SEQUENCE [LARGE SCALE GENOMIC DNA]</scope>
    <source>
        <strain evidence="2 3">DSM 566</strain>
    </source>
</reference>
<dbReference type="AlphaFoldDB" id="A0A318GX96"/>
<dbReference type="InterPro" id="IPR019734">
    <property type="entry name" value="TPR_rpt"/>
</dbReference>
<protein>
    <submittedName>
        <fullName evidence="2">Flp pilus assembly protein TadD</fullName>
    </submittedName>
</protein>
<name>A0A318GX96_9BURK</name>
<dbReference type="PANTHER" id="PTHR12558:SF13">
    <property type="entry name" value="CELL DIVISION CYCLE PROTEIN 27 HOMOLOG"/>
    <property type="match status" value="1"/>
</dbReference>
<keyword evidence="3" id="KW-1185">Reference proteome</keyword>
<sequence length="604" mass="66545">MPLSFRVPAVSRLLLVPLAAMTLCAAAPTRAAMPEGSGTPPPRVVNSTMDAELFYQLLVSESELRRGETGTAYQVMLDAARRTRDEGLFKRAVDIAIGGRAPTEAQAALKAWRLALPRSRMAVELQAQLLMALGKNREAQEPMQTLIELTPAADRPLLIASLPRLLRPGEPAKAGARTLDEVLRPWRAQGATRAGAETGSARAWLIAGDTGRSLELVRAALQSDPAFMPAAAVALELIDKEPQAEALVQAYVAQPQSNTALRMAWARVLTAGKRYPEALAVVRTVTRDEATLLRAWVMQGALEMELQQTDAASASLQRFLALDEQRPKDDDPGTQAEDTGTDAHQLVAQQDRSQALLMLAQAAEMQKDYAGAQRWLDRLAEVQDAPSVAVRRAGLLAKQGKLDEALAQIDTLPEGSDEELRGKLGARIQLLRDAQQWKRAHEALQQANERFPKDADLMYEQALLAEKLKRMDEFEALLRAVILLKPDQPHAYNALGYSLADRKLRLDEARLLVTRARTLAPDDAFITDSAGWVEFRLGNLIGAEHLLREAHARRPDAEIATHLGEVLWAMGRRDEARALWIEARRQDADNEVLTETLARLKVRL</sequence>
<organism evidence="2 3">
    <name type="scientific">Sphaerotilus hippei</name>
    <dbReference type="NCBI Taxonomy" id="744406"/>
    <lineage>
        <taxon>Bacteria</taxon>
        <taxon>Pseudomonadati</taxon>
        <taxon>Pseudomonadota</taxon>
        <taxon>Betaproteobacteria</taxon>
        <taxon>Burkholderiales</taxon>
        <taxon>Sphaerotilaceae</taxon>
        <taxon>Sphaerotilus</taxon>
    </lineage>
</organism>
<dbReference type="PANTHER" id="PTHR12558">
    <property type="entry name" value="CELL DIVISION CYCLE 16,23,27"/>
    <property type="match status" value="1"/>
</dbReference>
<comment type="caution">
    <text evidence="2">The sequence shown here is derived from an EMBL/GenBank/DDBJ whole genome shotgun (WGS) entry which is preliminary data.</text>
</comment>
<dbReference type="RefSeq" id="WP_110401649.1">
    <property type="nucleotide sequence ID" value="NZ_QJJS01000015.1"/>
</dbReference>
<dbReference type="Pfam" id="PF13432">
    <property type="entry name" value="TPR_16"/>
    <property type="match status" value="1"/>
</dbReference>
<gene>
    <name evidence="2" type="ORF">C7444_11530</name>
</gene>
<feature type="signal peptide" evidence="1">
    <location>
        <begin position="1"/>
        <end position="31"/>
    </location>
</feature>
<accession>A0A318GX96</accession>
<evidence type="ECO:0000313" key="3">
    <source>
        <dbReference type="Proteomes" id="UP000247811"/>
    </source>
</evidence>
<dbReference type="SUPFAM" id="SSF48452">
    <property type="entry name" value="TPR-like"/>
    <property type="match status" value="2"/>
</dbReference>
<evidence type="ECO:0000256" key="1">
    <source>
        <dbReference type="SAM" id="SignalP"/>
    </source>
</evidence>
<dbReference type="Proteomes" id="UP000247811">
    <property type="component" value="Unassembled WGS sequence"/>
</dbReference>
<proteinExistence type="predicted"/>
<dbReference type="Gene3D" id="1.25.40.10">
    <property type="entry name" value="Tetratricopeptide repeat domain"/>
    <property type="match status" value="3"/>
</dbReference>
<evidence type="ECO:0000313" key="2">
    <source>
        <dbReference type="EMBL" id="PXW94137.1"/>
    </source>
</evidence>
<keyword evidence="1" id="KW-0732">Signal</keyword>
<dbReference type="SMART" id="SM00028">
    <property type="entry name" value="TPR"/>
    <property type="match status" value="5"/>
</dbReference>